<dbReference type="PANTHER" id="PTHR30466">
    <property type="entry name" value="FLAVIN REDUCTASE"/>
    <property type="match status" value="1"/>
</dbReference>
<dbReference type="EMBL" id="FR839628">
    <property type="protein sequence ID" value="SCV11925.1"/>
    <property type="molecule type" value="Genomic_DNA"/>
</dbReference>
<evidence type="ECO:0000313" key="3">
    <source>
        <dbReference type="EMBL" id="SCV11925.1"/>
    </source>
</evidence>
<keyword evidence="1" id="KW-0560">Oxidoreductase</keyword>
<evidence type="ECO:0000259" key="2">
    <source>
        <dbReference type="SMART" id="SM00903"/>
    </source>
</evidence>
<dbReference type="SUPFAM" id="SSF50475">
    <property type="entry name" value="FMN-binding split barrel"/>
    <property type="match status" value="1"/>
</dbReference>
<proteinExistence type="predicted"/>
<dbReference type="InterPro" id="IPR002563">
    <property type="entry name" value="Flavin_Rdtase-like_dom"/>
</dbReference>
<accession>A0A1G4KPI6</accession>
<reference evidence="3 4" key="1">
    <citation type="journal article" date="2011" name="J. Biotechnol.">
        <title>High-quality genome sequence of Pichia pastoris CBS7435.</title>
        <authorList>
            <person name="Kuberl A."/>
            <person name="Schneider J."/>
            <person name="Thallinger G.G."/>
            <person name="Anderl I."/>
            <person name="Wibberg D."/>
            <person name="Hajek T."/>
            <person name="Jaenicke S."/>
            <person name="Brinkrolf K."/>
            <person name="Goesmann A."/>
            <person name="Szczepanowski R."/>
            <person name="Puhler A."/>
            <person name="Schwab H."/>
            <person name="Glieder A."/>
            <person name="Pichler H."/>
        </authorList>
    </citation>
    <scope>NUCLEOTIDE SEQUENCE [LARGE SCALE GENOMIC DNA]</scope>
    <source>
        <strain evidence="4">ATCC 76273 / CBS 7435 / CECT 11047 / NRRL Y-11430 / Wegner 21-1</strain>
    </source>
</reference>
<gene>
    <name evidence="3" type="ordered locus">PP7435_Chr1-1346</name>
</gene>
<dbReference type="InterPro" id="IPR012349">
    <property type="entry name" value="Split_barrel_FMN-bd"/>
</dbReference>
<organism evidence="3 4">
    <name type="scientific">Komagataella phaffii (strain ATCC 76273 / CBS 7435 / CECT 11047 / NRRL Y-11430 / Wegner 21-1)</name>
    <name type="common">Yeast</name>
    <name type="synonym">Pichia pastoris</name>
    <dbReference type="NCBI Taxonomy" id="981350"/>
    <lineage>
        <taxon>Eukaryota</taxon>
        <taxon>Fungi</taxon>
        <taxon>Dikarya</taxon>
        <taxon>Ascomycota</taxon>
        <taxon>Saccharomycotina</taxon>
        <taxon>Pichiomycetes</taxon>
        <taxon>Pichiales</taxon>
        <taxon>Pichiaceae</taxon>
        <taxon>Komagataella</taxon>
    </lineage>
</organism>
<dbReference type="AlphaFoldDB" id="A0A1G4KPI6"/>
<dbReference type="PANTHER" id="PTHR30466:SF1">
    <property type="entry name" value="FMN REDUCTASE (NADH) RUTF"/>
    <property type="match status" value="1"/>
</dbReference>
<dbReference type="GO" id="GO:0042602">
    <property type="term" value="F:riboflavin reductase (NADPH) activity"/>
    <property type="evidence" value="ECO:0007669"/>
    <property type="project" value="TreeGrafter"/>
</dbReference>
<dbReference type="Proteomes" id="UP000006853">
    <property type="component" value="Chromosome 1"/>
</dbReference>
<dbReference type="SMART" id="SM00903">
    <property type="entry name" value="Flavin_Reduct"/>
    <property type="match status" value="1"/>
</dbReference>
<dbReference type="InterPro" id="IPR050268">
    <property type="entry name" value="NADH-dep_flavin_reductase"/>
</dbReference>
<evidence type="ECO:0000313" key="4">
    <source>
        <dbReference type="Proteomes" id="UP000006853"/>
    </source>
</evidence>
<evidence type="ECO:0000256" key="1">
    <source>
        <dbReference type="ARBA" id="ARBA00023002"/>
    </source>
</evidence>
<reference evidence="3 4" key="2">
    <citation type="journal article" date="2016" name="FEMS Yeast Res.">
        <title>Curation of the genome annotation of Pichia pastoris (Komagataella phaffii) CBS7435 from gene level to protein function.</title>
        <authorList>
            <person name="Valli M."/>
            <person name="Tatto N.E."/>
            <person name="Peymann A."/>
            <person name="Gruber C."/>
            <person name="Landes N."/>
            <person name="Ekker H."/>
            <person name="Thallinger G.G."/>
            <person name="Mattanovich D."/>
            <person name="Gasser B."/>
            <person name="Graf A.B."/>
        </authorList>
    </citation>
    <scope>GENOME REANNOTATION</scope>
    <source>
        <strain evidence="3 4">ATCC 76273 / CBS 7435 / CECT 11047 / NRRL Y-11430 / Wegner 21-1</strain>
    </source>
</reference>
<dbReference type="Pfam" id="PF01613">
    <property type="entry name" value="Flavin_Reduct"/>
    <property type="match status" value="1"/>
</dbReference>
<sequence length="210" mass="23766">MRMANYQTQPIKLFARRLSTQPSIGLYKESMSSIGSQAMILTAGFHGDPIVSKFHGMTISSVSSLCVEPEPLLQFNLQVPSATSDLLHQFNSFAIHIMPPTIDSIRIARAFAQGTRIHRDSQGNLVHTKPFMSLAKDDWKLQDINDKVQIPIISHAERVFLCEKKDLFQVNNHELWVAQVNDILINEPKKSGGLLYFDRHFHNIGTKLEN</sequence>
<feature type="domain" description="Flavin reductase like" evidence="2">
    <location>
        <begin position="31"/>
        <end position="203"/>
    </location>
</feature>
<name>A0A1G4KPI6_KOMPC</name>
<keyword evidence="4" id="KW-1185">Reference proteome</keyword>
<dbReference type="GO" id="GO:0010181">
    <property type="term" value="F:FMN binding"/>
    <property type="evidence" value="ECO:0007669"/>
    <property type="project" value="InterPro"/>
</dbReference>
<dbReference type="Gene3D" id="2.30.110.10">
    <property type="entry name" value="Electron Transport, Fmn-binding Protein, Chain A"/>
    <property type="match status" value="1"/>
</dbReference>
<protein>
    <recommendedName>
        <fullName evidence="2">Flavin reductase like domain-containing protein</fullName>
    </recommendedName>
</protein>